<dbReference type="EMBL" id="GBXM01020265">
    <property type="protein sequence ID" value="JAH88312.1"/>
    <property type="molecule type" value="Transcribed_RNA"/>
</dbReference>
<organism evidence="1">
    <name type="scientific">Anguilla anguilla</name>
    <name type="common">European freshwater eel</name>
    <name type="synonym">Muraena anguilla</name>
    <dbReference type="NCBI Taxonomy" id="7936"/>
    <lineage>
        <taxon>Eukaryota</taxon>
        <taxon>Metazoa</taxon>
        <taxon>Chordata</taxon>
        <taxon>Craniata</taxon>
        <taxon>Vertebrata</taxon>
        <taxon>Euteleostomi</taxon>
        <taxon>Actinopterygii</taxon>
        <taxon>Neopterygii</taxon>
        <taxon>Teleostei</taxon>
        <taxon>Anguilliformes</taxon>
        <taxon>Anguillidae</taxon>
        <taxon>Anguilla</taxon>
    </lineage>
</organism>
<dbReference type="AlphaFoldDB" id="A0A0E9WDA2"/>
<evidence type="ECO:0000313" key="1">
    <source>
        <dbReference type="EMBL" id="JAH88312.1"/>
    </source>
</evidence>
<reference evidence="1" key="2">
    <citation type="journal article" date="2015" name="Fish Shellfish Immunol.">
        <title>Early steps in the European eel (Anguilla anguilla)-Vibrio vulnificus interaction in the gills: Role of the RtxA13 toxin.</title>
        <authorList>
            <person name="Callol A."/>
            <person name="Pajuelo D."/>
            <person name="Ebbesson L."/>
            <person name="Teles M."/>
            <person name="MacKenzie S."/>
            <person name="Amaro C."/>
        </authorList>
    </citation>
    <scope>NUCLEOTIDE SEQUENCE</scope>
</reference>
<sequence length="36" mass="4068">MLTTERLEANGSFYNMRCDVYKKMGGVQGGYCPCPF</sequence>
<name>A0A0E9WDA2_ANGAN</name>
<accession>A0A0E9WDA2</accession>
<protein>
    <submittedName>
        <fullName evidence="1">Uncharacterized protein</fullName>
    </submittedName>
</protein>
<reference evidence="1" key="1">
    <citation type="submission" date="2014-11" db="EMBL/GenBank/DDBJ databases">
        <authorList>
            <person name="Amaro Gonzalez C."/>
        </authorList>
    </citation>
    <scope>NUCLEOTIDE SEQUENCE</scope>
</reference>
<proteinExistence type="predicted"/>